<keyword evidence="1" id="KW-0472">Membrane</keyword>
<accession>A0A9X1T7G2</accession>
<evidence type="ECO:0000256" key="1">
    <source>
        <dbReference type="SAM" id="Phobius"/>
    </source>
</evidence>
<dbReference type="RefSeq" id="WP_231814671.1">
    <property type="nucleotide sequence ID" value="NZ_JAJOZR010000007.1"/>
</dbReference>
<gene>
    <name evidence="2" type="ORF">LRX75_12055</name>
</gene>
<keyword evidence="3" id="KW-1185">Reference proteome</keyword>
<evidence type="ECO:0000313" key="2">
    <source>
        <dbReference type="EMBL" id="MCD7109768.1"/>
    </source>
</evidence>
<dbReference type="AlphaFoldDB" id="A0A9X1T7G2"/>
<dbReference type="EMBL" id="JAJOZR010000007">
    <property type="protein sequence ID" value="MCD7109768.1"/>
    <property type="molecule type" value="Genomic_DNA"/>
</dbReference>
<keyword evidence="1" id="KW-1133">Transmembrane helix</keyword>
<reference evidence="2" key="1">
    <citation type="submission" date="2021-12" db="EMBL/GenBank/DDBJ databases">
        <authorList>
            <person name="Li Y."/>
        </authorList>
    </citation>
    <scope>NUCLEOTIDE SEQUENCE</scope>
    <source>
        <strain evidence="2">DKSPLA3</strain>
    </source>
</reference>
<proteinExistence type="predicted"/>
<feature type="transmembrane region" description="Helical" evidence="1">
    <location>
        <begin position="21"/>
        <end position="45"/>
    </location>
</feature>
<sequence>MMETWKQRTRKGAKPDDYSAFMVRELLVWLVGVPVPIAMVIGMFVL</sequence>
<name>A0A9X1T7G2_9HYPH</name>
<comment type="caution">
    <text evidence="2">The sequence shown here is derived from an EMBL/GenBank/DDBJ whole genome shotgun (WGS) entry which is preliminary data.</text>
</comment>
<evidence type="ECO:0000313" key="3">
    <source>
        <dbReference type="Proteomes" id="UP001139089"/>
    </source>
</evidence>
<keyword evidence="1" id="KW-0812">Transmembrane</keyword>
<organism evidence="2 3">
    <name type="scientific">Rhizobium quercicola</name>
    <dbReference type="NCBI Taxonomy" id="2901226"/>
    <lineage>
        <taxon>Bacteria</taxon>
        <taxon>Pseudomonadati</taxon>
        <taxon>Pseudomonadota</taxon>
        <taxon>Alphaproteobacteria</taxon>
        <taxon>Hyphomicrobiales</taxon>
        <taxon>Rhizobiaceae</taxon>
        <taxon>Rhizobium/Agrobacterium group</taxon>
        <taxon>Rhizobium</taxon>
    </lineage>
</organism>
<dbReference type="Proteomes" id="UP001139089">
    <property type="component" value="Unassembled WGS sequence"/>
</dbReference>
<protein>
    <submittedName>
        <fullName evidence="2">Uncharacterized protein</fullName>
    </submittedName>
</protein>